<dbReference type="Pfam" id="PF00724">
    <property type="entry name" value="Oxidored_FMN"/>
    <property type="match status" value="1"/>
</dbReference>
<keyword evidence="3" id="KW-1185">Reference proteome</keyword>
<dbReference type="SUPFAM" id="SSF51395">
    <property type="entry name" value="FMN-linked oxidoreductases"/>
    <property type="match status" value="1"/>
</dbReference>
<dbReference type="InterPro" id="IPR013785">
    <property type="entry name" value="Aldolase_TIM"/>
</dbReference>
<evidence type="ECO:0000259" key="1">
    <source>
        <dbReference type="Pfam" id="PF00724"/>
    </source>
</evidence>
<sequence length="363" mass="38721">MRTIDALMAPFALGSIEMRNRIVMAPMTRDRAGPGDVPNNLMVEYYAQRASAGLIITEGVQPSKAGKGYWRTPGIHSQEQIEGWRRVTDAVHARGGTIVMQLMHCGRVVVPANRGFEADIIAPSAIACPALVPGPDGVPVATAMPRAATLADIDLLVDEFAQAARNAIAAGMDGVELHCASGYLIHQFLNPASNKRDDEFGGSVENRLRFPIAVLHAVADAIGGDKVGFRIAPGNPYNGMDITEPAATYAPLLKAADALGLAYVHVIDMHLENLDTLAMVRANWSGAVMANDSQKVEGACRLLETGLAHVVSFGRAFISNPDYVERICAGAPLARVDFAHVYTGEEKGYTDYPTMAVLAESQG</sequence>
<accession>A0ABY1Q876</accession>
<proteinExistence type="predicted"/>
<dbReference type="RefSeq" id="WP_283405611.1">
    <property type="nucleotide sequence ID" value="NZ_FXUI01000003.1"/>
</dbReference>
<name>A0ABY1Q876_9SPHN</name>
<dbReference type="PANTHER" id="PTHR22893:SF91">
    <property type="entry name" value="NADPH DEHYDROGENASE 2-RELATED"/>
    <property type="match status" value="1"/>
</dbReference>
<gene>
    <name evidence="2" type="ORF">SAMN06296065_103166</name>
</gene>
<dbReference type="PANTHER" id="PTHR22893">
    <property type="entry name" value="NADH OXIDOREDUCTASE-RELATED"/>
    <property type="match status" value="1"/>
</dbReference>
<feature type="domain" description="NADH:flavin oxidoreductase/NADH oxidase N-terminal" evidence="1">
    <location>
        <begin position="7"/>
        <end position="332"/>
    </location>
</feature>
<dbReference type="Proteomes" id="UP001157910">
    <property type="component" value="Unassembled WGS sequence"/>
</dbReference>
<dbReference type="Gene3D" id="3.20.20.70">
    <property type="entry name" value="Aldolase class I"/>
    <property type="match status" value="1"/>
</dbReference>
<organism evidence="2 3">
    <name type="scientific">Novosphingobium panipatense</name>
    <dbReference type="NCBI Taxonomy" id="428991"/>
    <lineage>
        <taxon>Bacteria</taxon>
        <taxon>Pseudomonadati</taxon>
        <taxon>Pseudomonadota</taxon>
        <taxon>Alphaproteobacteria</taxon>
        <taxon>Sphingomonadales</taxon>
        <taxon>Sphingomonadaceae</taxon>
        <taxon>Novosphingobium</taxon>
    </lineage>
</organism>
<dbReference type="InterPro" id="IPR001155">
    <property type="entry name" value="OxRdtase_FMN_N"/>
</dbReference>
<reference evidence="2 3" key="1">
    <citation type="submission" date="2017-05" db="EMBL/GenBank/DDBJ databases">
        <authorList>
            <person name="Varghese N."/>
            <person name="Submissions S."/>
        </authorList>
    </citation>
    <scope>NUCLEOTIDE SEQUENCE [LARGE SCALE GENOMIC DNA]</scope>
    <source>
        <strain evidence="2 3">SM16</strain>
    </source>
</reference>
<dbReference type="EMBL" id="FXUI01000003">
    <property type="protein sequence ID" value="SMP60927.1"/>
    <property type="molecule type" value="Genomic_DNA"/>
</dbReference>
<dbReference type="InterPro" id="IPR045247">
    <property type="entry name" value="Oye-like"/>
</dbReference>
<comment type="caution">
    <text evidence="2">The sequence shown here is derived from an EMBL/GenBank/DDBJ whole genome shotgun (WGS) entry which is preliminary data.</text>
</comment>
<protein>
    <submittedName>
        <fullName evidence="2">N-ethylmaleimide reductase</fullName>
    </submittedName>
</protein>
<dbReference type="CDD" id="cd02933">
    <property type="entry name" value="OYE_like_FMN"/>
    <property type="match status" value="1"/>
</dbReference>
<evidence type="ECO:0000313" key="3">
    <source>
        <dbReference type="Proteomes" id="UP001157910"/>
    </source>
</evidence>
<evidence type="ECO:0000313" key="2">
    <source>
        <dbReference type="EMBL" id="SMP60927.1"/>
    </source>
</evidence>